<dbReference type="PANTHER" id="PTHR33398:SF1">
    <property type="entry name" value="SMALL RIBOSOMAL SUBUNIT PROTEIN BS20C"/>
    <property type="match status" value="1"/>
</dbReference>
<keyword evidence="11" id="KW-1185">Reference proteome</keyword>
<dbReference type="GO" id="GO:0015935">
    <property type="term" value="C:small ribosomal subunit"/>
    <property type="evidence" value="ECO:0007669"/>
    <property type="project" value="TreeGrafter"/>
</dbReference>
<dbReference type="HAMAP" id="MF_00500">
    <property type="entry name" value="Ribosomal_bS20"/>
    <property type="match status" value="1"/>
</dbReference>
<evidence type="ECO:0000256" key="7">
    <source>
        <dbReference type="ARBA" id="ARBA00035136"/>
    </source>
</evidence>
<keyword evidence="5 8" id="KW-0689">Ribosomal protein</keyword>
<sequence length="88" mass="9558">MANTTSAKKAVRKIARRTEVNKARRTRMRSMVRKVEEAIASGDKAAAETALKAAEPTMMRAAQKGVAHKNTASRKVSRLAHSIAKLGK</sequence>
<dbReference type="Gene3D" id="1.20.58.110">
    <property type="entry name" value="Ribosomal protein S20"/>
    <property type="match status" value="1"/>
</dbReference>
<dbReference type="Pfam" id="PF01649">
    <property type="entry name" value="Ribosomal_S20p"/>
    <property type="match status" value="1"/>
</dbReference>
<accession>A0A0S3PP73</accession>
<protein>
    <recommendedName>
        <fullName evidence="7 8">Small ribosomal subunit protein bS20</fullName>
    </recommendedName>
</protein>
<dbReference type="GO" id="GO:0005829">
    <property type="term" value="C:cytosol"/>
    <property type="evidence" value="ECO:0007669"/>
    <property type="project" value="TreeGrafter"/>
</dbReference>
<dbReference type="EMBL" id="AP014946">
    <property type="protein sequence ID" value="BAT57732.1"/>
    <property type="molecule type" value="Genomic_DNA"/>
</dbReference>
<dbReference type="AlphaFoldDB" id="A0A0S3PP73"/>
<dbReference type="RefSeq" id="WP_096350700.1">
    <property type="nucleotide sequence ID" value="NZ_AP014946.1"/>
</dbReference>
<keyword evidence="6 8" id="KW-0687">Ribonucleoprotein</keyword>
<dbReference type="KEGG" id="vgo:GJW-30_1_00240"/>
<evidence type="ECO:0000256" key="8">
    <source>
        <dbReference type="HAMAP-Rule" id="MF_00500"/>
    </source>
</evidence>
<dbReference type="Proteomes" id="UP000236884">
    <property type="component" value="Chromosome"/>
</dbReference>
<comment type="function">
    <text evidence="1 8">Binds directly to 16S ribosomal RNA.</text>
</comment>
<comment type="similarity">
    <text evidence="2 8">Belongs to the bacterial ribosomal protein bS20 family.</text>
</comment>
<proteinExistence type="inferred from homology"/>
<dbReference type="GO" id="GO:0070181">
    <property type="term" value="F:small ribosomal subunit rRNA binding"/>
    <property type="evidence" value="ECO:0007669"/>
    <property type="project" value="TreeGrafter"/>
</dbReference>
<dbReference type="SUPFAM" id="SSF46992">
    <property type="entry name" value="Ribosomal protein S20"/>
    <property type="match status" value="1"/>
</dbReference>
<evidence type="ECO:0000313" key="10">
    <source>
        <dbReference type="EMBL" id="BAT57732.1"/>
    </source>
</evidence>
<keyword evidence="4 8" id="KW-0694">RNA-binding</keyword>
<evidence type="ECO:0000256" key="2">
    <source>
        <dbReference type="ARBA" id="ARBA00007634"/>
    </source>
</evidence>
<evidence type="ECO:0000256" key="9">
    <source>
        <dbReference type="SAM" id="MobiDB-lite"/>
    </source>
</evidence>
<evidence type="ECO:0000256" key="4">
    <source>
        <dbReference type="ARBA" id="ARBA00022884"/>
    </source>
</evidence>
<dbReference type="InterPro" id="IPR002583">
    <property type="entry name" value="Ribosomal_bS20"/>
</dbReference>
<keyword evidence="3 8" id="KW-0699">rRNA-binding</keyword>
<name>A0A0S3PP73_9BRAD</name>
<evidence type="ECO:0000256" key="1">
    <source>
        <dbReference type="ARBA" id="ARBA00003134"/>
    </source>
</evidence>
<dbReference type="InterPro" id="IPR036510">
    <property type="entry name" value="Ribosomal_bS20_sf"/>
</dbReference>
<evidence type="ECO:0000256" key="6">
    <source>
        <dbReference type="ARBA" id="ARBA00023274"/>
    </source>
</evidence>
<feature type="region of interest" description="Disordered" evidence="9">
    <location>
        <begin position="64"/>
        <end position="88"/>
    </location>
</feature>
<dbReference type="OrthoDB" id="9807974at2"/>
<organism evidence="10 11">
    <name type="scientific">Variibacter gotjawalensis</name>
    <dbReference type="NCBI Taxonomy" id="1333996"/>
    <lineage>
        <taxon>Bacteria</taxon>
        <taxon>Pseudomonadati</taxon>
        <taxon>Pseudomonadota</taxon>
        <taxon>Alphaproteobacteria</taxon>
        <taxon>Hyphomicrobiales</taxon>
        <taxon>Nitrobacteraceae</taxon>
        <taxon>Variibacter</taxon>
    </lineage>
</organism>
<evidence type="ECO:0000256" key="5">
    <source>
        <dbReference type="ARBA" id="ARBA00022980"/>
    </source>
</evidence>
<dbReference type="GO" id="GO:0003735">
    <property type="term" value="F:structural constituent of ribosome"/>
    <property type="evidence" value="ECO:0007669"/>
    <property type="project" value="InterPro"/>
</dbReference>
<dbReference type="GO" id="GO:0006412">
    <property type="term" value="P:translation"/>
    <property type="evidence" value="ECO:0007669"/>
    <property type="project" value="UniProtKB-UniRule"/>
</dbReference>
<dbReference type="PANTHER" id="PTHR33398">
    <property type="entry name" value="30S RIBOSOMAL PROTEIN S20"/>
    <property type="match status" value="1"/>
</dbReference>
<evidence type="ECO:0000313" key="11">
    <source>
        <dbReference type="Proteomes" id="UP000236884"/>
    </source>
</evidence>
<evidence type="ECO:0000256" key="3">
    <source>
        <dbReference type="ARBA" id="ARBA00022730"/>
    </source>
</evidence>
<gene>
    <name evidence="8 10" type="primary">rpsT</name>
    <name evidence="10" type="ORF">GJW-30_1_00240</name>
</gene>
<reference evidence="10 11" key="1">
    <citation type="submission" date="2015-08" db="EMBL/GenBank/DDBJ databases">
        <title>Investigation of the bacterial diversity of lava forest soil.</title>
        <authorList>
            <person name="Lee J.S."/>
        </authorList>
    </citation>
    <scope>NUCLEOTIDE SEQUENCE [LARGE SCALE GENOMIC DNA]</scope>
    <source>
        <strain evidence="10 11">GJW-30</strain>
    </source>
</reference>
<dbReference type="NCBIfam" id="TIGR00029">
    <property type="entry name" value="S20"/>
    <property type="match status" value="1"/>
</dbReference>